<keyword evidence="2" id="KW-1185">Reference proteome</keyword>
<comment type="caution">
    <text evidence="1">The sequence shown here is derived from an EMBL/GenBank/DDBJ whole genome shotgun (WGS) entry which is preliminary data.</text>
</comment>
<dbReference type="Proteomes" id="UP001595886">
    <property type="component" value="Unassembled WGS sequence"/>
</dbReference>
<organism evidence="1 2">
    <name type="scientific">Dokdonella ginsengisoli</name>
    <dbReference type="NCBI Taxonomy" id="363846"/>
    <lineage>
        <taxon>Bacteria</taxon>
        <taxon>Pseudomonadati</taxon>
        <taxon>Pseudomonadota</taxon>
        <taxon>Gammaproteobacteria</taxon>
        <taxon>Lysobacterales</taxon>
        <taxon>Rhodanobacteraceae</taxon>
        <taxon>Dokdonella</taxon>
    </lineage>
</organism>
<reference evidence="2" key="1">
    <citation type="journal article" date="2019" name="Int. J. Syst. Evol. Microbiol.">
        <title>The Global Catalogue of Microorganisms (GCM) 10K type strain sequencing project: providing services to taxonomists for standard genome sequencing and annotation.</title>
        <authorList>
            <consortium name="The Broad Institute Genomics Platform"/>
            <consortium name="The Broad Institute Genome Sequencing Center for Infectious Disease"/>
            <person name="Wu L."/>
            <person name="Ma J."/>
        </authorList>
    </citation>
    <scope>NUCLEOTIDE SEQUENCE [LARGE SCALE GENOMIC DNA]</scope>
    <source>
        <strain evidence="2">CCUG 30340</strain>
    </source>
</reference>
<protein>
    <submittedName>
        <fullName evidence="1">Uncharacterized protein</fullName>
    </submittedName>
</protein>
<sequence length="119" mass="12328">MNTTATAASEQFHGGNAPLPLRLAQRAFAALAEARRGPTGAFRLAQLRSAARRTLSALSADDHAHLQRWLGLQLASGGAQAADALRLFARVDAALAAQIGAALVRTREELFPAGTGTAA</sequence>
<evidence type="ECO:0000313" key="2">
    <source>
        <dbReference type="Proteomes" id="UP001595886"/>
    </source>
</evidence>
<proteinExistence type="predicted"/>
<dbReference type="EMBL" id="JBHSHD010000012">
    <property type="protein sequence ID" value="MFC4821956.1"/>
    <property type="molecule type" value="Genomic_DNA"/>
</dbReference>
<dbReference type="RefSeq" id="WP_380022238.1">
    <property type="nucleotide sequence ID" value="NZ_JBHSHD010000012.1"/>
</dbReference>
<evidence type="ECO:0000313" key="1">
    <source>
        <dbReference type="EMBL" id="MFC4821956.1"/>
    </source>
</evidence>
<accession>A0ABV9QYT0</accession>
<gene>
    <name evidence="1" type="ORF">ACFO6Q_16655</name>
</gene>
<name>A0ABV9QYT0_9GAMM</name>